<dbReference type="KEGG" id="scib:HUG20_17390"/>
<dbReference type="RefSeq" id="WP_200085937.1">
    <property type="nucleotide sequence ID" value="NZ_CP054706.1"/>
</dbReference>
<keyword evidence="9" id="KW-1185">Reference proteome</keyword>
<dbReference type="PANTHER" id="PTHR30532">
    <property type="entry name" value="IRON III DICITRATE-BINDING PERIPLASMIC PROTEIN"/>
    <property type="match status" value="1"/>
</dbReference>
<comment type="similarity">
    <text evidence="2">Belongs to the bacterial solute-binding protein 8 family.</text>
</comment>
<evidence type="ECO:0000259" key="7">
    <source>
        <dbReference type="PROSITE" id="PS50983"/>
    </source>
</evidence>
<keyword evidence="3" id="KW-0813">Transport</keyword>
<keyword evidence="4 6" id="KW-0732">Signal</keyword>
<evidence type="ECO:0000256" key="1">
    <source>
        <dbReference type="ARBA" id="ARBA00004193"/>
    </source>
</evidence>
<feature type="domain" description="Fe/B12 periplasmic-binding" evidence="7">
    <location>
        <begin position="54"/>
        <end position="315"/>
    </location>
</feature>
<comment type="subcellular location">
    <subcellularLocation>
        <location evidence="1">Cell membrane</location>
        <topology evidence="1">Lipid-anchor</topology>
    </subcellularLocation>
</comment>
<dbReference type="GO" id="GO:1901678">
    <property type="term" value="P:iron coordination entity transport"/>
    <property type="evidence" value="ECO:0007669"/>
    <property type="project" value="UniProtKB-ARBA"/>
</dbReference>
<evidence type="ECO:0000256" key="3">
    <source>
        <dbReference type="ARBA" id="ARBA00022448"/>
    </source>
</evidence>
<dbReference type="Pfam" id="PF01497">
    <property type="entry name" value="Peripla_BP_2"/>
    <property type="match status" value="1"/>
</dbReference>
<dbReference type="GO" id="GO:0030288">
    <property type="term" value="C:outer membrane-bounded periplasmic space"/>
    <property type="evidence" value="ECO:0007669"/>
    <property type="project" value="TreeGrafter"/>
</dbReference>
<dbReference type="EMBL" id="CP054706">
    <property type="protein sequence ID" value="QQK81511.1"/>
    <property type="molecule type" value="Genomic_DNA"/>
</dbReference>
<dbReference type="InterPro" id="IPR002491">
    <property type="entry name" value="ABC_transptr_periplasmic_BD"/>
</dbReference>
<accession>A0A7T6ZDI6</accession>
<evidence type="ECO:0000256" key="5">
    <source>
        <dbReference type="SAM" id="Coils"/>
    </source>
</evidence>
<dbReference type="Proteomes" id="UP000595349">
    <property type="component" value="Chromosome"/>
</dbReference>
<proteinExistence type="inferred from homology"/>
<evidence type="ECO:0000313" key="9">
    <source>
        <dbReference type="Proteomes" id="UP000595349"/>
    </source>
</evidence>
<feature type="chain" id="PRO_5039181227" evidence="6">
    <location>
        <begin position="21"/>
        <end position="318"/>
    </location>
</feature>
<dbReference type="AlphaFoldDB" id="A0A7T6ZDI6"/>
<organism evidence="8 9">
    <name type="scientific">Salicibibacter cibi</name>
    <dbReference type="NCBI Taxonomy" id="2743001"/>
    <lineage>
        <taxon>Bacteria</taxon>
        <taxon>Bacillati</taxon>
        <taxon>Bacillota</taxon>
        <taxon>Bacilli</taxon>
        <taxon>Bacillales</taxon>
        <taxon>Bacillaceae</taxon>
        <taxon>Salicibibacter</taxon>
    </lineage>
</organism>
<dbReference type="PROSITE" id="PS50983">
    <property type="entry name" value="FE_B12_PBP"/>
    <property type="match status" value="1"/>
</dbReference>
<dbReference type="SUPFAM" id="SSF53807">
    <property type="entry name" value="Helical backbone' metal receptor"/>
    <property type="match status" value="1"/>
</dbReference>
<protein>
    <submittedName>
        <fullName evidence="8">ABC transporter substrate-binding protein</fullName>
    </submittedName>
</protein>
<evidence type="ECO:0000256" key="4">
    <source>
        <dbReference type="ARBA" id="ARBA00022729"/>
    </source>
</evidence>
<name>A0A7T6ZDI6_9BACI</name>
<keyword evidence="5" id="KW-0175">Coiled coil</keyword>
<feature type="coiled-coil region" evidence="5">
    <location>
        <begin position="153"/>
        <end position="180"/>
    </location>
</feature>
<reference evidence="8 9" key="1">
    <citation type="submission" date="2020-06" db="EMBL/GenBank/DDBJ databases">
        <title>Genomic analysis of Salicibibacter sp. NKC21-4.</title>
        <authorList>
            <person name="Oh Y.J."/>
        </authorList>
    </citation>
    <scope>NUCLEOTIDE SEQUENCE [LARGE SCALE GENOMIC DNA]</scope>
    <source>
        <strain evidence="8 9">NKC21-4</strain>
    </source>
</reference>
<gene>
    <name evidence="8" type="ORF">HUG20_17390</name>
</gene>
<evidence type="ECO:0000313" key="8">
    <source>
        <dbReference type="EMBL" id="QQK81511.1"/>
    </source>
</evidence>
<dbReference type="InterPro" id="IPR051313">
    <property type="entry name" value="Bact_iron-sidero_bind"/>
</dbReference>
<feature type="signal peptide" evidence="6">
    <location>
        <begin position="1"/>
        <end position="20"/>
    </location>
</feature>
<evidence type="ECO:0000256" key="2">
    <source>
        <dbReference type="ARBA" id="ARBA00008814"/>
    </source>
</evidence>
<sequence>MKHSIILSMAVGGFFLNACAEEGTQTDENTGEEVKSTITYLGEEYDLDTPVDKIAIAGSMEALEDALILGYEPFAASTSGGEFAGHVDEILTHAEAVGEKTEPNVEQILELDPDLLLATTKFPDKMMEQLEKVTEVIQVSHIADDWQDNLRLFAELTDKEGEAEEAIEEYEKEIAKAMDTFASDFEDVTVLAVRIRGGEVNIYPEDIFLNPVLYGDLEFDVPDVVENVEAQQVISREGLIELDPDVLFVQFAGEENTEAADALEDFQNEPAFQNISAFENEDVYINSIPPMSEGGPAWSRLEFVQAINENLGENDNED</sequence>
<evidence type="ECO:0000256" key="6">
    <source>
        <dbReference type="SAM" id="SignalP"/>
    </source>
</evidence>
<dbReference type="Gene3D" id="3.40.50.1980">
    <property type="entry name" value="Nitrogenase molybdenum iron protein domain"/>
    <property type="match status" value="2"/>
</dbReference>
<dbReference type="GO" id="GO:0005886">
    <property type="term" value="C:plasma membrane"/>
    <property type="evidence" value="ECO:0007669"/>
    <property type="project" value="UniProtKB-SubCell"/>
</dbReference>
<dbReference type="PANTHER" id="PTHR30532:SF10">
    <property type="entry name" value="IRON-UPTAKE SYSTEM-BINDING PROTEIN"/>
    <property type="match status" value="1"/>
</dbReference>